<evidence type="ECO:0000313" key="2">
    <source>
        <dbReference type="Proteomes" id="UP000683000"/>
    </source>
</evidence>
<gene>
    <name evidence="1" type="ORF">JVT61DRAFT_14474</name>
</gene>
<accession>A0A8I2YRE9</accession>
<dbReference type="EMBL" id="JAGFBS010000008">
    <property type="protein sequence ID" value="KAG6377704.1"/>
    <property type="molecule type" value="Genomic_DNA"/>
</dbReference>
<dbReference type="AlphaFoldDB" id="A0A8I2YRE9"/>
<reference evidence="1" key="1">
    <citation type="submission" date="2021-03" db="EMBL/GenBank/DDBJ databases">
        <title>Evolutionary innovations through gain and loss of genes in the ectomycorrhizal Boletales.</title>
        <authorList>
            <person name="Wu G."/>
            <person name="Miyauchi S."/>
            <person name="Morin E."/>
            <person name="Yang Z.-L."/>
            <person name="Xu J."/>
            <person name="Martin F.M."/>
        </authorList>
    </citation>
    <scope>NUCLEOTIDE SEQUENCE</scope>
    <source>
        <strain evidence="1">BR01</strain>
    </source>
</reference>
<evidence type="ECO:0000313" key="1">
    <source>
        <dbReference type="EMBL" id="KAG6377704.1"/>
    </source>
</evidence>
<sequence>MCRESTGMQSRVMGVQAHHHHLRYTRYCALFVSRTAIATHIEDNPNQCLKSPRNHKVSTALHDPSVSVNRGFDPYL</sequence>
<name>A0A8I2YRE9_9AGAM</name>
<dbReference type="OrthoDB" id="10416359at2759"/>
<organism evidence="1 2">
    <name type="scientific">Boletus reticuloceps</name>
    <dbReference type="NCBI Taxonomy" id="495285"/>
    <lineage>
        <taxon>Eukaryota</taxon>
        <taxon>Fungi</taxon>
        <taxon>Dikarya</taxon>
        <taxon>Basidiomycota</taxon>
        <taxon>Agaricomycotina</taxon>
        <taxon>Agaricomycetes</taxon>
        <taxon>Agaricomycetidae</taxon>
        <taxon>Boletales</taxon>
        <taxon>Boletineae</taxon>
        <taxon>Boletaceae</taxon>
        <taxon>Boletoideae</taxon>
        <taxon>Boletus</taxon>
    </lineage>
</organism>
<dbReference type="Proteomes" id="UP000683000">
    <property type="component" value="Unassembled WGS sequence"/>
</dbReference>
<comment type="caution">
    <text evidence="1">The sequence shown here is derived from an EMBL/GenBank/DDBJ whole genome shotgun (WGS) entry which is preliminary data.</text>
</comment>
<keyword evidence="2" id="KW-1185">Reference proteome</keyword>
<proteinExistence type="predicted"/>
<protein>
    <submittedName>
        <fullName evidence="1">Uncharacterized protein</fullName>
    </submittedName>
</protein>